<gene>
    <name evidence="3" type="ORF">SteCoe_2294</name>
</gene>
<dbReference type="InterPro" id="IPR024445">
    <property type="entry name" value="Tnp_ISXO2-like"/>
</dbReference>
<feature type="transmembrane region" description="Helical" evidence="1">
    <location>
        <begin position="159"/>
        <end position="179"/>
    </location>
</feature>
<keyword evidence="1" id="KW-0812">Transmembrane</keyword>
<evidence type="ECO:0000313" key="3">
    <source>
        <dbReference type="EMBL" id="OMJ94518.1"/>
    </source>
</evidence>
<evidence type="ECO:0000256" key="1">
    <source>
        <dbReference type="SAM" id="Phobius"/>
    </source>
</evidence>
<dbReference type="OrthoDB" id="6412411at2759"/>
<name>A0A1R2CZT1_9CILI</name>
<keyword evidence="1" id="KW-1133">Transmembrane helix</keyword>
<comment type="caution">
    <text evidence="3">The sequence shown here is derived from an EMBL/GenBank/DDBJ whole genome shotgun (WGS) entry which is preliminary data.</text>
</comment>
<keyword evidence="1" id="KW-0472">Membrane</keyword>
<dbReference type="PANTHER" id="PTHR47163">
    <property type="entry name" value="DDE_TNP_IS1595 DOMAIN-CONTAINING PROTEIN"/>
    <property type="match status" value="1"/>
</dbReference>
<accession>A0A1R2CZT1</accession>
<dbReference type="EMBL" id="MPUH01000025">
    <property type="protein sequence ID" value="OMJ94518.1"/>
    <property type="molecule type" value="Genomic_DNA"/>
</dbReference>
<dbReference type="SMART" id="SM01126">
    <property type="entry name" value="DDE_Tnp_IS1595"/>
    <property type="match status" value="1"/>
</dbReference>
<feature type="domain" description="ISXO2-like transposase" evidence="2">
    <location>
        <begin position="218"/>
        <end position="358"/>
    </location>
</feature>
<reference evidence="3 4" key="1">
    <citation type="submission" date="2016-11" db="EMBL/GenBank/DDBJ databases">
        <title>The macronuclear genome of Stentor coeruleus: a giant cell with tiny introns.</title>
        <authorList>
            <person name="Slabodnick M."/>
            <person name="Ruby J.G."/>
            <person name="Reiff S.B."/>
            <person name="Swart E.C."/>
            <person name="Gosai S."/>
            <person name="Prabakaran S."/>
            <person name="Witkowska E."/>
            <person name="Larue G.E."/>
            <person name="Fisher S."/>
            <person name="Freeman R.M."/>
            <person name="Gunawardena J."/>
            <person name="Chu W."/>
            <person name="Stover N.A."/>
            <person name="Gregory B.D."/>
            <person name="Nowacki M."/>
            <person name="Derisi J."/>
            <person name="Roy S.W."/>
            <person name="Marshall W.F."/>
            <person name="Sood P."/>
        </authorList>
    </citation>
    <scope>NUCLEOTIDE SEQUENCE [LARGE SCALE GENOMIC DNA]</scope>
    <source>
        <strain evidence="3">WM001</strain>
    </source>
</reference>
<sequence length="384" mass="44626">MDLPTLCCSQHKSDIEACNSCSNSHELTIGLINLNKKLLDRKKSRELKIDKLKAIITITQKKLTLLSNNMTLTEDIITPQKGIPLSNFFQTLSLPQDFFTIVTREDLTIAFMVQAGFLLPYQVCSNCNIDIPIAYFSHTGYVYYCFDCKSRNKIKNTTLFYNSPLTLEKILLFVFLWVLGIRDIEIANLLEVTKNYVSTVTRKIRQMVGKKYLETPPQFGGVVELDEMDFIKRKIEIGKSKAVKKWVLVMTERVTKQVYIEYIPERKREVIVPIIQKLCLPGTIIITKQWAGYGRLEDLGYCHYTYEKSQGFLNPENPQIHHSNVKNSFTWLKYQIKTKNRSGNFLQEYILEWLWRKRELNESKADNTTISIFKSLLLMLAKTN</sequence>
<evidence type="ECO:0000313" key="4">
    <source>
        <dbReference type="Proteomes" id="UP000187209"/>
    </source>
</evidence>
<proteinExistence type="predicted"/>
<dbReference type="Pfam" id="PF12762">
    <property type="entry name" value="DDE_Tnp_IS1595"/>
    <property type="match status" value="1"/>
</dbReference>
<keyword evidence="4" id="KW-1185">Reference proteome</keyword>
<dbReference type="AlphaFoldDB" id="A0A1R2CZT1"/>
<evidence type="ECO:0000259" key="2">
    <source>
        <dbReference type="SMART" id="SM01126"/>
    </source>
</evidence>
<dbReference type="InterPro" id="IPR053164">
    <property type="entry name" value="IS1016-like_transposase"/>
</dbReference>
<dbReference type="Proteomes" id="UP000187209">
    <property type="component" value="Unassembled WGS sequence"/>
</dbReference>
<protein>
    <recommendedName>
        <fullName evidence="2">ISXO2-like transposase domain-containing protein</fullName>
    </recommendedName>
</protein>
<organism evidence="3 4">
    <name type="scientific">Stentor coeruleus</name>
    <dbReference type="NCBI Taxonomy" id="5963"/>
    <lineage>
        <taxon>Eukaryota</taxon>
        <taxon>Sar</taxon>
        <taxon>Alveolata</taxon>
        <taxon>Ciliophora</taxon>
        <taxon>Postciliodesmatophora</taxon>
        <taxon>Heterotrichea</taxon>
        <taxon>Heterotrichida</taxon>
        <taxon>Stentoridae</taxon>
        <taxon>Stentor</taxon>
    </lineage>
</organism>
<dbReference type="PANTHER" id="PTHR47163:SF2">
    <property type="entry name" value="SI:DKEY-17M8.2"/>
    <property type="match status" value="1"/>
</dbReference>